<evidence type="ECO:0000313" key="9">
    <source>
        <dbReference type="EMBL" id="PIP86491.1"/>
    </source>
</evidence>
<dbReference type="InterPro" id="IPR051673">
    <property type="entry name" value="SSDNA_exonuclease_RecJ"/>
</dbReference>
<evidence type="ECO:0000256" key="4">
    <source>
        <dbReference type="ARBA" id="ARBA00022801"/>
    </source>
</evidence>
<reference evidence="9 10" key="1">
    <citation type="submission" date="2017-09" db="EMBL/GenBank/DDBJ databases">
        <title>Depth-based differentiation of microbial function through sediment-hosted aquifers and enrichment of novel symbionts in the deep terrestrial subsurface.</title>
        <authorList>
            <person name="Probst A.J."/>
            <person name="Ladd B."/>
            <person name="Jarett J.K."/>
            <person name="Geller-Mcgrath D.E."/>
            <person name="Sieber C.M."/>
            <person name="Emerson J.B."/>
            <person name="Anantharaman K."/>
            <person name="Thomas B.C."/>
            <person name="Malmstrom R."/>
            <person name="Stieglmeier M."/>
            <person name="Klingl A."/>
            <person name="Woyke T."/>
            <person name="Ryan C.M."/>
            <person name="Banfield J.F."/>
        </authorList>
    </citation>
    <scope>NUCLEOTIDE SEQUENCE [LARGE SCALE GENOMIC DNA]</scope>
    <source>
        <strain evidence="9">CG22_combo_CG10-13_8_21_14_all_43_18</strain>
    </source>
</reference>
<dbReference type="Proteomes" id="UP000231276">
    <property type="component" value="Unassembled WGS sequence"/>
</dbReference>
<dbReference type="SUPFAM" id="SSF64182">
    <property type="entry name" value="DHH phosphoesterases"/>
    <property type="match status" value="1"/>
</dbReference>
<dbReference type="AlphaFoldDB" id="A0A2H0DWX1"/>
<accession>A0A2H0DWX1</accession>
<dbReference type="GO" id="GO:0003676">
    <property type="term" value="F:nucleic acid binding"/>
    <property type="evidence" value="ECO:0007669"/>
    <property type="project" value="InterPro"/>
</dbReference>
<evidence type="ECO:0000259" key="7">
    <source>
        <dbReference type="Pfam" id="PF02272"/>
    </source>
</evidence>
<organism evidence="9 10">
    <name type="scientific">Candidatus Campbellbacteria bacterium CG22_combo_CG10-13_8_21_14_all_43_18</name>
    <dbReference type="NCBI Taxonomy" id="1974530"/>
    <lineage>
        <taxon>Bacteria</taxon>
        <taxon>Candidatus Campbelliibacteriota</taxon>
    </lineage>
</organism>
<keyword evidence="3" id="KW-0540">Nuclease</keyword>
<feature type="domain" description="DDH" evidence="6">
    <location>
        <begin position="77"/>
        <end position="226"/>
    </location>
</feature>
<proteinExistence type="inferred from homology"/>
<dbReference type="Gene3D" id="3.90.1640.30">
    <property type="match status" value="1"/>
</dbReference>
<dbReference type="NCBIfam" id="TIGR00644">
    <property type="entry name" value="recJ"/>
    <property type="match status" value="1"/>
</dbReference>
<dbReference type="Pfam" id="PF17768">
    <property type="entry name" value="RecJ_OB"/>
    <property type="match status" value="1"/>
</dbReference>
<keyword evidence="4" id="KW-0378">Hydrolase</keyword>
<keyword evidence="5 9" id="KW-0269">Exonuclease</keyword>
<dbReference type="InterPro" id="IPR038763">
    <property type="entry name" value="DHH_sf"/>
</dbReference>
<dbReference type="GO" id="GO:0008409">
    <property type="term" value="F:5'-3' exonuclease activity"/>
    <property type="evidence" value="ECO:0007669"/>
    <property type="project" value="InterPro"/>
</dbReference>
<comment type="similarity">
    <text evidence="1">Belongs to the RecJ family.</text>
</comment>
<comment type="caution">
    <text evidence="9">The sequence shown here is derived from an EMBL/GenBank/DDBJ whole genome shotgun (WGS) entry which is preliminary data.</text>
</comment>
<dbReference type="InterPro" id="IPR004610">
    <property type="entry name" value="RecJ"/>
</dbReference>
<dbReference type="PANTHER" id="PTHR30255">
    <property type="entry name" value="SINGLE-STRANDED-DNA-SPECIFIC EXONUCLEASE RECJ"/>
    <property type="match status" value="1"/>
</dbReference>
<dbReference type="EMBL" id="PCTS01000024">
    <property type="protein sequence ID" value="PIP86491.1"/>
    <property type="molecule type" value="Genomic_DNA"/>
</dbReference>
<sequence>MQKYQIRKEIPEKIKNKLSDYSPLVQKLLFEREIDTKEKAEKFFNPDYERDTHDFYLLKDIKKAVRRILKAVKENEKILIYSDYDADGIPGAVVLHDFFVEIGFSNFENHIPHRNEDGFGLNSKTLKEISQKKVGLIITIDCGIMGVKEVEEAAALGMEVIITDHHLPGSLLPRAHSIINPNQKGDKYPFKHLCGCAVVFKLVQALIKEGRFEIKDGWDKWLLDMVGFATVSDMVPLVGENRTLSHFGLVVLRKTRRPGLRSLYKENFLKPEVISEDDLSFVLTPRINAASRMDEVHLAFDLLRTRDEGLAEAGAEKLNKLNDKRKMAVASMAKSVRMKISKMVEEPKIIVAGNSEWMPSLLGPVASSLAENFNKPVFLWGQNGDNEIRGSCRSDQRLDVFELMKSLPMGLLLNFGGHKFSGGFVVARDRIHFFEEEILKAYKNFNLTEEALPLMIDAELSLKDVDWNLTRDLLKFAPYGKGNKKPVFLFRDVSPDEFDKFGKNKEHLKIVFKEGLRKPLQAVKFFSKDDDNLIRLKEKTKFDLAASIEVSYFRNFPELRLRIIDFF</sequence>
<protein>
    <recommendedName>
        <fullName evidence="2">Single-stranded-DNA-specific exonuclease RecJ</fullName>
    </recommendedName>
</protein>
<evidence type="ECO:0000256" key="5">
    <source>
        <dbReference type="ARBA" id="ARBA00022839"/>
    </source>
</evidence>
<dbReference type="Gene3D" id="2.40.50.460">
    <property type="match status" value="1"/>
</dbReference>
<evidence type="ECO:0000259" key="6">
    <source>
        <dbReference type="Pfam" id="PF01368"/>
    </source>
</evidence>
<dbReference type="GO" id="GO:0006310">
    <property type="term" value="P:DNA recombination"/>
    <property type="evidence" value="ECO:0007669"/>
    <property type="project" value="InterPro"/>
</dbReference>
<dbReference type="GO" id="GO:0006281">
    <property type="term" value="P:DNA repair"/>
    <property type="evidence" value="ECO:0007669"/>
    <property type="project" value="InterPro"/>
</dbReference>
<dbReference type="InterPro" id="IPR001667">
    <property type="entry name" value="DDH_dom"/>
</dbReference>
<evidence type="ECO:0000256" key="1">
    <source>
        <dbReference type="ARBA" id="ARBA00005915"/>
    </source>
</evidence>
<gene>
    <name evidence="9" type="primary">recJ</name>
    <name evidence="9" type="ORF">COW82_01795</name>
</gene>
<dbReference type="Pfam" id="PF02272">
    <property type="entry name" value="DHHA1"/>
    <property type="match status" value="1"/>
</dbReference>
<dbReference type="PANTHER" id="PTHR30255:SF2">
    <property type="entry name" value="SINGLE-STRANDED-DNA-SPECIFIC EXONUCLEASE RECJ"/>
    <property type="match status" value="1"/>
</dbReference>
<evidence type="ECO:0000256" key="2">
    <source>
        <dbReference type="ARBA" id="ARBA00019841"/>
    </source>
</evidence>
<dbReference type="Pfam" id="PF01368">
    <property type="entry name" value="DHH"/>
    <property type="match status" value="1"/>
</dbReference>
<evidence type="ECO:0000313" key="10">
    <source>
        <dbReference type="Proteomes" id="UP000231276"/>
    </source>
</evidence>
<feature type="domain" description="DHHA1" evidence="7">
    <location>
        <begin position="348"/>
        <end position="438"/>
    </location>
</feature>
<evidence type="ECO:0000259" key="8">
    <source>
        <dbReference type="Pfam" id="PF17768"/>
    </source>
</evidence>
<evidence type="ECO:0000256" key="3">
    <source>
        <dbReference type="ARBA" id="ARBA00022722"/>
    </source>
</evidence>
<name>A0A2H0DWX1_9BACT</name>
<dbReference type="InterPro" id="IPR003156">
    <property type="entry name" value="DHHA1_dom"/>
</dbReference>
<feature type="domain" description="RecJ OB" evidence="8">
    <location>
        <begin position="456"/>
        <end position="565"/>
    </location>
</feature>
<dbReference type="InterPro" id="IPR041122">
    <property type="entry name" value="RecJ_OB"/>
</dbReference>